<keyword evidence="5 7" id="KW-0472">Membrane</keyword>
<keyword evidence="4 7" id="KW-1133">Transmembrane helix</keyword>
<organism evidence="9 10">
    <name type="scientific">Lachnoclostridium phytofermentans (strain ATCC 700394 / DSM 18823 / ISDg)</name>
    <name type="common">Clostridium phytofermentans</name>
    <dbReference type="NCBI Taxonomy" id="357809"/>
    <lineage>
        <taxon>Bacteria</taxon>
        <taxon>Bacillati</taxon>
        <taxon>Bacillota</taxon>
        <taxon>Clostridia</taxon>
        <taxon>Lachnospirales</taxon>
        <taxon>Lachnospiraceae</taxon>
    </lineage>
</organism>
<feature type="domain" description="ABC3 transporter permease C-terminal" evidence="8">
    <location>
        <begin position="181"/>
        <end position="255"/>
    </location>
</feature>
<keyword evidence="3 7" id="KW-0812">Transmembrane</keyword>
<dbReference type="GO" id="GO:0022857">
    <property type="term" value="F:transmembrane transporter activity"/>
    <property type="evidence" value="ECO:0007669"/>
    <property type="project" value="TreeGrafter"/>
</dbReference>
<protein>
    <submittedName>
        <fullName evidence="9">ABC-type transport system involved in lipoprotein release permease component-like protein</fullName>
    </submittedName>
</protein>
<dbReference type="AlphaFoldDB" id="A9KKW9"/>
<dbReference type="STRING" id="357809.Cphy_2340"/>
<dbReference type="Pfam" id="PF02687">
    <property type="entry name" value="FtsX"/>
    <property type="match status" value="1"/>
</dbReference>
<reference evidence="10" key="1">
    <citation type="submission" date="2007-11" db="EMBL/GenBank/DDBJ databases">
        <title>Complete genome sequence of Clostridium phytofermentans ISDg.</title>
        <authorList>
            <person name="Leschine S.B."/>
            <person name="Warnick T.A."/>
            <person name="Blanchard J.L."/>
            <person name="Schnell D.J."/>
            <person name="Petit E.L."/>
            <person name="LaTouf W.G."/>
            <person name="Copeland A."/>
            <person name="Lucas S."/>
            <person name="Lapidus A."/>
            <person name="Barry K."/>
            <person name="Glavina del Rio T."/>
            <person name="Dalin E."/>
            <person name="Tice H."/>
            <person name="Pitluck S."/>
            <person name="Kiss H."/>
            <person name="Brettin T."/>
            <person name="Bruce D."/>
            <person name="Detter J.C."/>
            <person name="Han C."/>
            <person name="Kuske C."/>
            <person name="Schmutz J."/>
            <person name="Larimer F."/>
            <person name="Land M."/>
            <person name="Hauser L."/>
            <person name="Kyrpides N."/>
            <person name="Kim E.A."/>
            <person name="Richardson P."/>
        </authorList>
    </citation>
    <scope>NUCLEOTIDE SEQUENCE [LARGE SCALE GENOMIC DNA]</scope>
    <source>
        <strain evidence="10">ATCC 700394 / DSM 18823 / ISDg</strain>
    </source>
</reference>
<evidence type="ECO:0000313" key="9">
    <source>
        <dbReference type="EMBL" id="ABX42701.1"/>
    </source>
</evidence>
<keyword evidence="9" id="KW-0449">Lipoprotein</keyword>
<dbReference type="Proteomes" id="UP000000370">
    <property type="component" value="Chromosome"/>
</dbReference>
<evidence type="ECO:0000256" key="6">
    <source>
        <dbReference type="ARBA" id="ARBA00038076"/>
    </source>
</evidence>
<evidence type="ECO:0000256" key="7">
    <source>
        <dbReference type="SAM" id="Phobius"/>
    </source>
</evidence>
<dbReference type="InterPro" id="IPR003838">
    <property type="entry name" value="ABC3_permease_C"/>
</dbReference>
<dbReference type="GO" id="GO:0005886">
    <property type="term" value="C:plasma membrane"/>
    <property type="evidence" value="ECO:0007669"/>
    <property type="project" value="UniProtKB-SubCell"/>
</dbReference>
<dbReference type="PANTHER" id="PTHR30572:SF4">
    <property type="entry name" value="ABC TRANSPORTER PERMEASE YTRF"/>
    <property type="match status" value="1"/>
</dbReference>
<evidence type="ECO:0000259" key="8">
    <source>
        <dbReference type="Pfam" id="PF02687"/>
    </source>
</evidence>
<keyword evidence="2" id="KW-1003">Cell membrane</keyword>
<comment type="subcellular location">
    <subcellularLocation>
        <location evidence="1">Cell membrane</location>
        <topology evidence="1">Multi-pass membrane protein</topology>
    </subcellularLocation>
</comment>
<keyword evidence="10" id="KW-1185">Reference proteome</keyword>
<feature type="transmembrane region" description="Helical" evidence="7">
    <location>
        <begin position="226"/>
        <end position="248"/>
    </location>
</feature>
<evidence type="ECO:0000256" key="2">
    <source>
        <dbReference type="ARBA" id="ARBA00022475"/>
    </source>
</evidence>
<comment type="similarity">
    <text evidence="6">Belongs to the ABC-4 integral membrane protein family.</text>
</comment>
<dbReference type="InterPro" id="IPR050250">
    <property type="entry name" value="Macrolide_Exporter_MacB"/>
</dbReference>
<feature type="transmembrane region" description="Helical" evidence="7">
    <location>
        <begin position="178"/>
        <end position="199"/>
    </location>
</feature>
<evidence type="ECO:0000256" key="4">
    <source>
        <dbReference type="ARBA" id="ARBA00022989"/>
    </source>
</evidence>
<sequence>MIISSITGDLEDENTIKNITKDNLVKSYTGGLSQFITINGEQVYGFGLQDNKITRTRYGFTHKLEEGSIIINDIAAKLLHVELGDKIILKEVAFQIDEIIELHKFTEEKMPIAIVPLSTFRTLVDREQGVDFLAIKLKDMAWLDVMTKQLREEYPSLQITSTYEVSEMRSIEMVISNYLLFLSGLIIIISILLISSIYYRYLKKSHKNIDTLRMIGANSSNIYEIMFYQSILMNSIGCILGFLLAFVCNKTFIEWFGKKGEWIEQEVTF</sequence>
<accession>A9KKW9</accession>
<dbReference type="RefSeq" id="WP_012200355.1">
    <property type="nucleotide sequence ID" value="NC_010001.1"/>
</dbReference>
<dbReference type="HOGENOM" id="CLU_1033289_0_0_9"/>
<gene>
    <name evidence="9" type="ordered locus">Cphy_2340</name>
</gene>
<dbReference type="eggNOG" id="COG0577">
    <property type="taxonomic scope" value="Bacteria"/>
</dbReference>
<name>A9KKW9_LACP7</name>
<dbReference type="PANTHER" id="PTHR30572">
    <property type="entry name" value="MEMBRANE COMPONENT OF TRANSPORTER-RELATED"/>
    <property type="match status" value="1"/>
</dbReference>
<evidence type="ECO:0000256" key="5">
    <source>
        <dbReference type="ARBA" id="ARBA00023136"/>
    </source>
</evidence>
<proteinExistence type="inferred from homology"/>
<evidence type="ECO:0000256" key="3">
    <source>
        <dbReference type="ARBA" id="ARBA00022692"/>
    </source>
</evidence>
<dbReference type="EMBL" id="CP000885">
    <property type="protein sequence ID" value="ABX42701.1"/>
    <property type="molecule type" value="Genomic_DNA"/>
</dbReference>
<dbReference type="KEGG" id="cpy:Cphy_2340"/>
<evidence type="ECO:0000256" key="1">
    <source>
        <dbReference type="ARBA" id="ARBA00004651"/>
    </source>
</evidence>
<evidence type="ECO:0000313" key="10">
    <source>
        <dbReference type="Proteomes" id="UP000000370"/>
    </source>
</evidence>